<keyword evidence="2" id="KW-0479">Metal-binding</keyword>
<evidence type="ECO:0008006" key="8">
    <source>
        <dbReference type="Google" id="ProtNLM"/>
    </source>
</evidence>
<evidence type="ECO:0000256" key="4">
    <source>
        <dbReference type="ARBA" id="ARBA00022833"/>
    </source>
</evidence>
<evidence type="ECO:0000313" key="7">
    <source>
        <dbReference type="Proteomes" id="UP000653358"/>
    </source>
</evidence>
<name>A0ABR6WQZ3_9FIRM</name>
<protein>
    <recommendedName>
        <fullName evidence="8">Creatinine amidohydrolase</fullName>
    </recommendedName>
</protein>
<evidence type="ECO:0000256" key="1">
    <source>
        <dbReference type="ARBA" id="ARBA00001947"/>
    </source>
</evidence>
<dbReference type="Gene3D" id="3.40.50.10310">
    <property type="entry name" value="Creatininase"/>
    <property type="match status" value="1"/>
</dbReference>
<keyword evidence="3" id="KW-0378">Hydrolase</keyword>
<dbReference type="RefSeq" id="WP_148603987.1">
    <property type="nucleotide sequence ID" value="NZ_RXYB01000011.1"/>
</dbReference>
<dbReference type="InterPro" id="IPR024087">
    <property type="entry name" value="Creatininase-like_sf"/>
</dbReference>
<dbReference type="Pfam" id="PF02633">
    <property type="entry name" value="Creatininase"/>
    <property type="match status" value="1"/>
</dbReference>
<gene>
    <name evidence="6" type="ORF">GH807_16685</name>
</gene>
<comment type="cofactor">
    <cofactor evidence="1">
        <name>Zn(2+)</name>
        <dbReference type="ChEBI" id="CHEBI:29105"/>
    </cofactor>
</comment>
<comment type="similarity">
    <text evidence="5">Belongs to the creatininase superfamily.</text>
</comment>
<organism evidence="6 7">
    <name type="scientific">Acetobacterium tundrae</name>
    <dbReference type="NCBI Taxonomy" id="132932"/>
    <lineage>
        <taxon>Bacteria</taxon>
        <taxon>Bacillati</taxon>
        <taxon>Bacillota</taxon>
        <taxon>Clostridia</taxon>
        <taxon>Eubacteriales</taxon>
        <taxon>Eubacteriaceae</taxon>
        <taxon>Acetobacterium</taxon>
    </lineage>
</organism>
<comment type="caution">
    <text evidence="6">The sequence shown here is derived from an EMBL/GenBank/DDBJ whole genome shotgun (WGS) entry which is preliminary data.</text>
</comment>
<evidence type="ECO:0000256" key="3">
    <source>
        <dbReference type="ARBA" id="ARBA00022801"/>
    </source>
</evidence>
<dbReference type="SUPFAM" id="SSF102215">
    <property type="entry name" value="Creatininase"/>
    <property type="match status" value="1"/>
</dbReference>
<dbReference type="PANTHER" id="PTHR35005">
    <property type="entry name" value="3-DEHYDRO-SCYLLO-INOSOSE HYDROLASE"/>
    <property type="match status" value="1"/>
</dbReference>
<dbReference type="InterPro" id="IPR003785">
    <property type="entry name" value="Creatininase/forma_Hydrolase"/>
</dbReference>
<dbReference type="EMBL" id="WJBB01000047">
    <property type="protein sequence ID" value="MBC3798651.1"/>
    <property type="molecule type" value="Genomic_DNA"/>
</dbReference>
<evidence type="ECO:0000256" key="5">
    <source>
        <dbReference type="ARBA" id="ARBA00024029"/>
    </source>
</evidence>
<accession>A0ABR6WQZ3</accession>
<proteinExistence type="inferred from homology"/>
<evidence type="ECO:0000313" key="6">
    <source>
        <dbReference type="EMBL" id="MBC3798651.1"/>
    </source>
</evidence>
<dbReference type="PANTHER" id="PTHR35005:SF1">
    <property type="entry name" value="2-AMINO-5-FORMYLAMINO-6-RIBOSYLAMINOPYRIMIDIN-4(3H)-ONE 5'-MONOPHOSPHATE DEFORMYLASE"/>
    <property type="match status" value="1"/>
</dbReference>
<keyword evidence="4" id="KW-0862">Zinc</keyword>
<sequence>MRLNILEINWLEVEQCNKEKTIAFIGLAPIEEHGRHLPLGVDVYETQYWMENSLSKLEVEFGDYTFLIMPVITFGHANMKGIPGNIHLSQQLLYELVLATVNNIVEWGIEHIVIISGHADPKHTIAIEQACEKVNNENGIVAFAPMGAIFSEKVPIKAGNQDQDMKQKLKAYPNDFHAGWIETSNMLEIRKDLVKHDFMKQPDIIVNDKDMINPEVVMTKTSGYGHLGYPKEASTMLGKTLNKAVIEKIRYCTSCFIKRQNFQQFAHHKLYGIPSLHVKGVE</sequence>
<reference evidence="6 7" key="1">
    <citation type="journal article" date="2020" name="mSystems">
        <title>Defining Genomic and Predicted Metabolic Features of the Acetobacterium Genus.</title>
        <authorList>
            <person name="Ross D.E."/>
            <person name="Marshall C.W."/>
            <person name="Gulliver D."/>
            <person name="May H.D."/>
            <person name="Norman R.S."/>
        </authorList>
    </citation>
    <scope>NUCLEOTIDE SEQUENCE [LARGE SCALE GENOMIC DNA]</scope>
    <source>
        <strain evidence="6 7">DSM 9173</strain>
    </source>
</reference>
<dbReference type="Proteomes" id="UP000653358">
    <property type="component" value="Unassembled WGS sequence"/>
</dbReference>
<keyword evidence="7" id="KW-1185">Reference proteome</keyword>
<evidence type="ECO:0000256" key="2">
    <source>
        <dbReference type="ARBA" id="ARBA00022723"/>
    </source>
</evidence>